<evidence type="ECO:0000256" key="1">
    <source>
        <dbReference type="ARBA" id="ARBA00009903"/>
    </source>
</evidence>
<reference evidence="12 13" key="1">
    <citation type="submission" date="2013-07" db="EMBL/GenBank/DDBJ databases">
        <title>The Genome Sequence of Cryptococcus heveanensis BCC8398.</title>
        <authorList>
            <consortium name="The Broad Institute Genome Sequencing Platform"/>
            <person name="Cuomo C."/>
            <person name="Litvintseva A."/>
            <person name="Chen Y."/>
            <person name="Heitman J."/>
            <person name="Sun S."/>
            <person name="Springer D."/>
            <person name="Dromer F."/>
            <person name="Young S.K."/>
            <person name="Zeng Q."/>
            <person name="Gargeya S."/>
            <person name="Fitzgerald M."/>
            <person name="Abouelleil A."/>
            <person name="Alvarado L."/>
            <person name="Berlin A.M."/>
            <person name="Chapman S.B."/>
            <person name="Dewar J."/>
            <person name="Goldberg J."/>
            <person name="Griggs A."/>
            <person name="Gujja S."/>
            <person name="Hansen M."/>
            <person name="Howarth C."/>
            <person name="Imamovic A."/>
            <person name="Larimer J."/>
            <person name="McCowan C."/>
            <person name="Murphy C."/>
            <person name="Pearson M."/>
            <person name="Priest M."/>
            <person name="Roberts A."/>
            <person name="Saif S."/>
            <person name="Shea T."/>
            <person name="Sykes S."/>
            <person name="Wortman J."/>
            <person name="Nusbaum C."/>
            <person name="Birren B."/>
        </authorList>
    </citation>
    <scope>NUCLEOTIDE SEQUENCE [LARGE SCALE GENOMIC DNA]</scope>
    <source>
        <strain evidence="12 13">BCC8398</strain>
    </source>
</reference>
<evidence type="ECO:0000256" key="6">
    <source>
        <dbReference type="ARBA" id="ARBA00022777"/>
    </source>
</evidence>
<dbReference type="GO" id="GO:0005524">
    <property type="term" value="F:ATP binding"/>
    <property type="evidence" value="ECO:0007669"/>
    <property type="project" value="UniProtKB-KW"/>
</dbReference>
<proteinExistence type="inferred from homology"/>
<comment type="similarity">
    <text evidence="1">Belongs to the protein kinase superfamily. AGC Ser/Thr protein kinase family.</text>
</comment>
<dbReference type="GO" id="GO:0035556">
    <property type="term" value="P:intracellular signal transduction"/>
    <property type="evidence" value="ECO:0007669"/>
    <property type="project" value="TreeGrafter"/>
</dbReference>
<feature type="compositionally biased region" description="Basic and acidic residues" evidence="10">
    <location>
        <begin position="82"/>
        <end position="93"/>
    </location>
</feature>
<dbReference type="Gene3D" id="1.10.510.10">
    <property type="entry name" value="Transferase(Phosphotransferase) domain 1"/>
    <property type="match status" value="1"/>
</dbReference>
<feature type="compositionally biased region" description="Basic and acidic residues" evidence="10">
    <location>
        <begin position="977"/>
        <end position="996"/>
    </location>
</feature>
<gene>
    <name evidence="12" type="ORF">I316_01010</name>
</gene>
<dbReference type="AlphaFoldDB" id="A0A1B9H1G0"/>
<dbReference type="InterPro" id="IPR011009">
    <property type="entry name" value="Kinase-like_dom_sf"/>
</dbReference>
<feature type="domain" description="Protein kinase" evidence="11">
    <location>
        <begin position="112"/>
        <end position="419"/>
    </location>
</feature>
<dbReference type="FunFam" id="1.10.510.10:FF:000604">
    <property type="entry name" value="AGC protein kinase"/>
    <property type="match status" value="1"/>
</dbReference>
<keyword evidence="3" id="KW-0723">Serine/threonine-protein kinase</keyword>
<accession>A0A1B9H1G0</accession>
<dbReference type="Proteomes" id="UP000092666">
    <property type="component" value="Unassembled WGS sequence"/>
</dbReference>
<dbReference type="PANTHER" id="PTHR24356:SF390">
    <property type="entry name" value="PROTEIN KINASE C, BRAIN ISOZYME-RELATED"/>
    <property type="match status" value="1"/>
</dbReference>
<evidence type="ECO:0000256" key="9">
    <source>
        <dbReference type="ARBA" id="ARBA00048679"/>
    </source>
</evidence>
<evidence type="ECO:0000313" key="12">
    <source>
        <dbReference type="EMBL" id="OCF37105.1"/>
    </source>
</evidence>
<reference evidence="13" key="2">
    <citation type="submission" date="2013-12" db="EMBL/GenBank/DDBJ databases">
        <title>Evolution of pathogenesis and genome organization in the Tremellales.</title>
        <authorList>
            <person name="Cuomo C."/>
            <person name="Litvintseva A."/>
            <person name="Heitman J."/>
            <person name="Chen Y."/>
            <person name="Sun S."/>
            <person name="Springer D."/>
            <person name="Dromer F."/>
            <person name="Young S."/>
            <person name="Zeng Q."/>
            <person name="Chapman S."/>
            <person name="Gujja S."/>
            <person name="Saif S."/>
            <person name="Birren B."/>
        </authorList>
    </citation>
    <scope>NUCLEOTIDE SEQUENCE [LARGE SCALE GENOMIC DNA]</scope>
    <source>
        <strain evidence="13">BCC8398</strain>
    </source>
</reference>
<dbReference type="EMBL" id="KI669493">
    <property type="protein sequence ID" value="OCF37105.1"/>
    <property type="molecule type" value="Genomic_DNA"/>
</dbReference>
<feature type="compositionally biased region" description="Polar residues" evidence="10">
    <location>
        <begin position="1006"/>
        <end position="1021"/>
    </location>
</feature>
<keyword evidence="7" id="KW-0067">ATP-binding</keyword>
<feature type="compositionally biased region" description="Polar residues" evidence="10">
    <location>
        <begin position="937"/>
        <end position="946"/>
    </location>
</feature>
<protein>
    <recommendedName>
        <fullName evidence="2">non-specific serine/threonine protein kinase</fullName>
        <ecNumber evidence="2">2.7.11.1</ecNumber>
    </recommendedName>
</protein>
<evidence type="ECO:0000256" key="4">
    <source>
        <dbReference type="ARBA" id="ARBA00022679"/>
    </source>
</evidence>
<dbReference type="InterPro" id="IPR050236">
    <property type="entry name" value="Ser_Thr_kinase_AGC"/>
</dbReference>
<keyword evidence="6 12" id="KW-0418">Kinase</keyword>
<evidence type="ECO:0000256" key="2">
    <source>
        <dbReference type="ARBA" id="ARBA00012513"/>
    </source>
</evidence>
<dbReference type="Gene3D" id="3.30.200.20">
    <property type="entry name" value="Phosphorylase Kinase, domain 1"/>
    <property type="match status" value="1"/>
</dbReference>
<dbReference type="InterPro" id="IPR000719">
    <property type="entry name" value="Prot_kinase_dom"/>
</dbReference>
<feature type="region of interest" description="Disordered" evidence="10">
    <location>
        <begin position="1"/>
        <end position="36"/>
    </location>
</feature>
<feature type="compositionally biased region" description="Polar residues" evidence="10">
    <location>
        <begin position="1029"/>
        <end position="1041"/>
    </location>
</feature>
<dbReference type="SUPFAM" id="SSF56112">
    <property type="entry name" value="Protein kinase-like (PK-like)"/>
    <property type="match status" value="1"/>
</dbReference>
<comment type="catalytic activity">
    <reaction evidence="8">
        <text>L-threonyl-[protein] + ATP = O-phospho-L-threonyl-[protein] + ADP + H(+)</text>
        <dbReference type="Rhea" id="RHEA:46608"/>
        <dbReference type="Rhea" id="RHEA-COMP:11060"/>
        <dbReference type="Rhea" id="RHEA-COMP:11605"/>
        <dbReference type="ChEBI" id="CHEBI:15378"/>
        <dbReference type="ChEBI" id="CHEBI:30013"/>
        <dbReference type="ChEBI" id="CHEBI:30616"/>
        <dbReference type="ChEBI" id="CHEBI:61977"/>
        <dbReference type="ChEBI" id="CHEBI:456216"/>
        <dbReference type="EC" id="2.7.11.1"/>
    </reaction>
</comment>
<evidence type="ECO:0000256" key="7">
    <source>
        <dbReference type="ARBA" id="ARBA00022840"/>
    </source>
</evidence>
<evidence type="ECO:0000313" key="13">
    <source>
        <dbReference type="Proteomes" id="UP000092666"/>
    </source>
</evidence>
<dbReference type="EC" id="2.7.11.1" evidence="2"/>
<sequence>MIPNATVQGAPAGIPLPPSPPYGGEEEDIPPPTSMARIVNGLITPDRTPSISSSFGGGSSILDAPIANIGHGHGNAQSPRSKQVDSHDQRQTRTSDGSSKGSKRYVPKLEDFQLIKVIGKGCAGRVLLVKHSPSNSVRAMKAISKRSVLTHDELNHTLTEQSILKRFAIDEPHNRFISRLHHSFTDLENFYFVMEFYPGGDLATQMEIYGILGDHRTRFYAADIVQGLEDLHRHGIIVRDLKPENILLNTKGHAVLADFGLSKEFSYRGDPKPVHVVTYPGQPELPRWAGAGAGSMRTLASGQQRLMIDKAYSFVGTSEYLSPEVVKRAEYSYAVDWWALGCIVLEGLVGRVPFRKAEDEPLMVLWNKILYEPWDDLFDEPKMAKYKPDPVTYNFLDGLLQKDPMWRLTEPCIKQHEYFAFLDWDTVARGEYEDPHGLHLHPVAEYNTRYFPKLCLEEDPTVDMSTHDMRENDGFARTPLNDNQLYALEQAKYRPELESFTWSRDQDWYETYTESEVEVESNIDVAESEQEEQEGVISIQEGLESVEESPVVHKVPLHDQSVDIIDEAAEVEVEVEGEALRQEEDVEGRYRDEEDASLEFAADSTAEDAMTPESAAAKPSTDDAAGPASLVTHESSANAGRPITLPDSSACGAGDNDLPVESTPTSVDAPSPKGAVDGTVPHDSLSPIPNTVHSPPSMHSTETLIKPASSPADSPTPQVKTPPLALPPHLRDIVSPSLSSHPASAGPVPIPLRPKPVRQLSHELDLPAGPPSSGLSVSEVISVRSQHPGSPTRIVRRHRQLPSVDTIPIARLSVELHGTITHIDDEEWEELIPQGPDASAPNGVGTGQHSFFGRGGLGGVLRRRPSTLVGSGLRRQARTSDTSSKGSMSPTKPRPTLFTAKSIENTKKAFDKLKTFPKLKGLAPEWKGPNLSLSANSTISPLTSPPMSGAGSASDPNVAATGDRIGNNNSSSSSLSNDDRDRPSLGGRRHTESRWFEKRRKAKASISVSGSAGNSTTSSPKTSRKFKNGRSSNPSAGTSVNAAADDSLATSGKTDHGDDVGRDEIPRLELGELGGLDWEFDGREWGVK</sequence>
<name>A0A1B9H1G0_9TREE</name>
<evidence type="ECO:0000259" key="11">
    <source>
        <dbReference type="PROSITE" id="PS50011"/>
    </source>
</evidence>
<keyword evidence="4" id="KW-0808">Transferase</keyword>
<dbReference type="InterPro" id="IPR045270">
    <property type="entry name" value="STKc_AGC"/>
</dbReference>
<keyword evidence="13" id="KW-1185">Reference proteome</keyword>
<dbReference type="GO" id="GO:0004674">
    <property type="term" value="F:protein serine/threonine kinase activity"/>
    <property type="evidence" value="ECO:0007669"/>
    <property type="project" value="UniProtKB-KW"/>
</dbReference>
<feature type="region of interest" description="Disordered" evidence="10">
    <location>
        <begin position="602"/>
        <end position="750"/>
    </location>
</feature>
<feature type="compositionally biased region" description="Low complexity" evidence="10">
    <location>
        <begin position="967"/>
        <end position="976"/>
    </location>
</feature>
<comment type="catalytic activity">
    <reaction evidence="9">
        <text>L-seryl-[protein] + ATP = O-phospho-L-seryl-[protein] + ADP + H(+)</text>
        <dbReference type="Rhea" id="RHEA:17989"/>
        <dbReference type="Rhea" id="RHEA-COMP:9863"/>
        <dbReference type="Rhea" id="RHEA-COMP:11604"/>
        <dbReference type="ChEBI" id="CHEBI:15378"/>
        <dbReference type="ChEBI" id="CHEBI:29999"/>
        <dbReference type="ChEBI" id="CHEBI:30616"/>
        <dbReference type="ChEBI" id="CHEBI:83421"/>
        <dbReference type="ChEBI" id="CHEBI:456216"/>
        <dbReference type="EC" id="2.7.11.1"/>
    </reaction>
</comment>
<feature type="compositionally biased region" description="Polar residues" evidence="10">
    <location>
        <begin position="687"/>
        <end position="703"/>
    </location>
</feature>
<feature type="region of interest" description="Disordered" evidence="10">
    <location>
        <begin position="867"/>
        <end position="903"/>
    </location>
</feature>
<dbReference type="SMART" id="SM00220">
    <property type="entry name" value="S_TKc"/>
    <property type="match status" value="1"/>
</dbReference>
<dbReference type="CDD" id="cd05123">
    <property type="entry name" value="STKc_AGC"/>
    <property type="match status" value="1"/>
</dbReference>
<feature type="region of interest" description="Disordered" evidence="10">
    <location>
        <begin position="62"/>
        <end position="103"/>
    </location>
</feature>
<keyword evidence="5" id="KW-0547">Nucleotide-binding</keyword>
<dbReference type="PANTHER" id="PTHR24356">
    <property type="entry name" value="SERINE/THREONINE-PROTEIN KINASE"/>
    <property type="match status" value="1"/>
</dbReference>
<feature type="compositionally biased region" description="Polar residues" evidence="10">
    <location>
        <begin position="879"/>
        <end position="890"/>
    </location>
</feature>
<evidence type="ECO:0000256" key="3">
    <source>
        <dbReference type="ARBA" id="ARBA00022527"/>
    </source>
</evidence>
<feature type="compositionally biased region" description="Basic and acidic residues" evidence="10">
    <location>
        <begin position="1053"/>
        <end position="1066"/>
    </location>
</feature>
<evidence type="ECO:0000256" key="8">
    <source>
        <dbReference type="ARBA" id="ARBA00047899"/>
    </source>
</evidence>
<dbReference type="OrthoDB" id="63267at2759"/>
<organism evidence="12 13">
    <name type="scientific">Kwoniella heveanensis BCC8398</name>
    <dbReference type="NCBI Taxonomy" id="1296120"/>
    <lineage>
        <taxon>Eukaryota</taxon>
        <taxon>Fungi</taxon>
        <taxon>Dikarya</taxon>
        <taxon>Basidiomycota</taxon>
        <taxon>Agaricomycotina</taxon>
        <taxon>Tremellomycetes</taxon>
        <taxon>Tremellales</taxon>
        <taxon>Cryptococcaceae</taxon>
        <taxon>Kwoniella</taxon>
    </lineage>
</organism>
<evidence type="ECO:0000256" key="5">
    <source>
        <dbReference type="ARBA" id="ARBA00022741"/>
    </source>
</evidence>
<feature type="region of interest" description="Disordered" evidence="10">
    <location>
        <begin position="937"/>
        <end position="1066"/>
    </location>
</feature>
<dbReference type="STRING" id="1296120.A0A1B9H1G0"/>
<dbReference type="Pfam" id="PF00069">
    <property type="entry name" value="Pkinase"/>
    <property type="match status" value="2"/>
</dbReference>
<dbReference type="PROSITE" id="PS50011">
    <property type="entry name" value="PROTEIN_KINASE_DOM"/>
    <property type="match status" value="1"/>
</dbReference>
<evidence type="ECO:0000256" key="10">
    <source>
        <dbReference type="SAM" id="MobiDB-lite"/>
    </source>
</evidence>